<accession>X1KA35</accession>
<name>X1KA35_9ZZZZ</name>
<keyword evidence="2" id="KW-0946">Virion</keyword>
<comment type="subcellular location">
    <subcellularLocation>
        <location evidence="1">Virion</location>
    </subcellularLocation>
</comment>
<evidence type="ECO:0000256" key="2">
    <source>
        <dbReference type="ARBA" id="ARBA00022844"/>
    </source>
</evidence>
<dbReference type="EMBL" id="BARU01036027">
    <property type="protein sequence ID" value="GAH87094.1"/>
    <property type="molecule type" value="Genomic_DNA"/>
</dbReference>
<gene>
    <name evidence="3" type="ORF">S03H2_56335</name>
</gene>
<feature type="non-terminal residue" evidence="3">
    <location>
        <position position="192"/>
    </location>
</feature>
<sequence>MKITLLQEWQNGDDLYKPTKYQILEIPDEIGERLIEDGIAEKHISKVGKTVVVKEVDQAAKEKEIEAMIDAKLNTASGKKKPPFGEVSKKLEKTGGYDEFWQFATDVYKAGPGGRSISSKLSTWDKSVKTTGHLAEGDEAQGGYLVPEEFRATLMENLIEASIIRGKATTIPMQTNTIRIPTVEDWSHESNT</sequence>
<comment type="caution">
    <text evidence="3">The sequence shown here is derived from an EMBL/GenBank/DDBJ whole genome shotgun (WGS) entry which is preliminary data.</text>
</comment>
<protein>
    <submittedName>
        <fullName evidence="3">Uncharacterized protein</fullName>
    </submittedName>
</protein>
<dbReference type="NCBIfam" id="TIGR01554">
    <property type="entry name" value="major_cap_HK97"/>
    <property type="match status" value="1"/>
</dbReference>
<reference evidence="3" key="1">
    <citation type="journal article" date="2014" name="Front. Microbiol.">
        <title>High frequency of phylogenetically diverse reductive dehalogenase-homologous genes in deep subseafloor sedimentary metagenomes.</title>
        <authorList>
            <person name="Kawai M."/>
            <person name="Futagami T."/>
            <person name="Toyoda A."/>
            <person name="Takaki Y."/>
            <person name="Nishi S."/>
            <person name="Hori S."/>
            <person name="Arai W."/>
            <person name="Tsubouchi T."/>
            <person name="Morono Y."/>
            <person name="Uchiyama I."/>
            <person name="Ito T."/>
            <person name="Fujiyama A."/>
            <person name="Inagaki F."/>
            <person name="Takami H."/>
        </authorList>
    </citation>
    <scope>NUCLEOTIDE SEQUENCE</scope>
    <source>
        <strain evidence="3">Expedition CK06-06</strain>
    </source>
</reference>
<dbReference type="GO" id="GO:0044423">
    <property type="term" value="C:virion component"/>
    <property type="evidence" value="ECO:0007669"/>
    <property type="project" value="UniProtKB-KW"/>
</dbReference>
<evidence type="ECO:0000313" key="3">
    <source>
        <dbReference type="EMBL" id="GAH87094.1"/>
    </source>
</evidence>
<dbReference type="InterPro" id="IPR024455">
    <property type="entry name" value="Phage_capsid"/>
</dbReference>
<proteinExistence type="predicted"/>
<dbReference type="SUPFAM" id="SSF56563">
    <property type="entry name" value="Major capsid protein gp5"/>
    <property type="match status" value="1"/>
</dbReference>
<dbReference type="AlphaFoldDB" id="X1KA35"/>
<evidence type="ECO:0000256" key="1">
    <source>
        <dbReference type="ARBA" id="ARBA00004328"/>
    </source>
</evidence>
<organism evidence="3">
    <name type="scientific">marine sediment metagenome</name>
    <dbReference type="NCBI Taxonomy" id="412755"/>
    <lineage>
        <taxon>unclassified sequences</taxon>
        <taxon>metagenomes</taxon>
        <taxon>ecological metagenomes</taxon>
    </lineage>
</organism>